<keyword evidence="2" id="KW-1185">Reference proteome</keyword>
<dbReference type="AlphaFoldDB" id="A0A5A7P0X1"/>
<gene>
    <name evidence="1" type="ORF">STAS_02098</name>
</gene>
<reference evidence="2" key="1">
    <citation type="journal article" date="2019" name="Curr. Biol.">
        <title>Genome Sequence of Striga asiatica Provides Insight into the Evolution of Plant Parasitism.</title>
        <authorList>
            <person name="Yoshida S."/>
            <person name="Kim S."/>
            <person name="Wafula E.K."/>
            <person name="Tanskanen J."/>
            <person name="Kim Y.M."/>
            <person name="Honaas L."/>
            <person name="Yang Z."/>
            <person name="Spallek T."/>
            <person name="Conn C.E."/>
            <person name="Ichihashi Y."/>
            <person name="Cheong K."/>
            <person name="Cui S."/>
            <person name="Der J.P."/>
            <person name="Gundlach H."/>
            <person name="Jiao Y."/>
            <person name="Hori C."/>
            <person name="Ishida J.K."/>
            <person name="Kasahara H."/>
            <person name="Kiba T."/>
            <person name="Kim M.S."/>
            <person name="Koo N."/>
            <person name="Laohavisit A."/>
            <person name="Lee Y.H."/>
            <person name="Lumba S."/>
            <person name="McCourt P."/>
            <person name="Mortimer J.C."/>
            <person name="Mutuku J.M."/>
            <person name="Nomura T."/>
            <person name="Sasaki-Sekimoto Y."/>
            <person name="Seto Y."/>
            <person name="Wang Y."/>
            <person name="Wakatake T."/>
            <person name="Sakakibara H."/>
            <person name="Demura T."/>
            <person name="Yamaguchi S."/>
            <person name="Yoneyama K."/>
            <person name="Manabe R.I."/>
            <person name="Nelson D.C."/>
            <person name="Schulman A.H."/>
            <person name="Timko M.P."/>
            <person name="dePamphilis C.W."/>
            <person name="Choi D."/>
            <person name="Shirasu K."/>
        </authorList>
    </citation>
    <scope>NUCLEOTIDE SEQUENCE [LARGE SCALE GENOMIC DNA]</scope>
    <source>
        <strain evidence="2">cv. UVA1</strain>
    </source>
</reference>
<evidence type="ECO:0000313" key="1">
    <source>
        <dbReference type="EMBL" id="GER26443.1"/>
    </source>
</evidence>
<proteinExistence type="predicted"/>
<sequence length="238" mass="26565">MASGVRDANMQLGIGIGMHKSPICVRLQDFHWVPGIRGRALKFKTGQDKGQLRVNELFTNEGRWDEEKIRALFDENDCTEILKIKSVNLDHQDTWSWNFGAQGKFSVSSSYAHLQKRKLLALDIPEGNGQVARGQLCEGRASGGPPESVVARSPRRQPEYVMVRSHADNLEFVEVRPNTLTCLRARAACLRARQRPRTSWVMRVAWELDRHDMWVLGTLGTPGFCGVAGATRASPGVA</sequence>
<comment type="caution">
    <text evidence="1">The sequence shown here is derived from an EMBL/GenBank/DDBJ whole genome shotgun (WGS) entry which is preliminary data.</text>
</comment>
<accession>A0A5A7P0X1</accession>
<evidence type="ECO:0000313" key="2">
    <source>
        <dbReference type="Proteomes" id="UP000325081"/>
    </source>
</evidence>
<name>A0A5A7P0X1_STRAF</name>
<dbReference type="Proteomes" id="UP000325081">
    <property type="component" value="Unassembled WGS sequence"/>
</dbReference>
<dbReference type="EMBL" id="BKCP01001113">
    <property type="protein sequence ID" value="GER26443.1"/>
    <property type="molecule type" value="Genomic_DNA"/>
</dbReference>
<protein>
    <submittedName>
        <fullName evidence="1">Ribonuclease H-like superfamily protein</fullName>
    </submittedName>
</protein>
<organism evidence="1 2">
    <name type="scientific">Striga asiatica</name>
    <name type="common">Asiatic witchweed</name>
    <name type="synonym">Buchnera asiatica</name>
    <dbReference type="NCBI Taxonomy" id="4170"/>
    <lineage>
        <taxon>Eukaryota</taxon>
        <taxon>Viridiplantae</taxon>
        <taxon>Streptophyta</taxon>
        <taxon>Embryophyta</taxon>
        <taxon>Tracheophyta</taxon>
        <taxon>Spermatophyta</taxon>
        <taxon>Magnoliopsida</taxon>
        <taxon>eudicotyledons</taxon>
        <taxon>Gunneridae</taxon>
        <taxon>Pentapetalae</taxon>
        <taxon>asterids</taxon>
        <taxon>lamiids</taxon>
        <taxon>Lamiales</taxon>
        <taxon>Orobanchaceae</taxon>
        <taxon>Buchnereae</taxon>
        <taxon>Striga</taxon>
    </lineage>
</organism>